<protein>
    <submittedName>
        <fullName evidence="1">Uncharacterized protein</fullName>
    </submittedName>
</protein>
<dbReference type="Proteomes" id="UP001501842">
    <property type="component" value="Unassembled WGS sequence"/>
</dbReference>
<sequence>MATLNPPAAATHLQRFTDFRATLDGPSPTLDLALALVTEDEPRAQDIALQTTTWDVRTPDHLAEDLPLKARLINVLLHLAEEELG</sequence>
<name>A0ABP6GJX3_9ACTN</name>
<reference evidence="2" key="1">
    <citation type="journal article" date="2019" name="Int. J. Syst. Evol. Microbiol.">
        <title>The Global Catalogue of Microorganisms (GCM) 10K type strain sequencing project: providing services to taxonomists for standard genome sequencing and annotation.</title>
        <authorList>
            <consortium name="The Broad Institute Genomics Platform"/>
            <consortium name="The Broad Institute Genome Sequencing Center for Infectious Disease"/>
            <person name="Wu L."/>
            <person name="Ma J."/>
        </authorList>
    </citation>
    <scope>NUCLEOTIDE SEQUENCE [LARGE SCALE GENOMIC DNA]</scope>
    <source>
        <strain evidence="2">JCM 8201</strain>
    </source>
</reference>
<dbReference type="EMBL" id="BAAATZ010000007">
    <property type="protein sequence ID" value="GAA2724769.1"/>
    <property type="molecule type" value="Genomic_DNA"/>
</dbReference>
<gene>
    <name evidence="1" type="ORF">GCM10010439_23190</name>
</gene>
<proteinExistence type="predicted"/>
<comment type="caution">
    <text evidence="1">The sequence shown here is derived from an EMBL/GenBank/DDBJ whole genome shotgun (WGS) entry which is preliminary data.</text>
</comment>
<organism evidence="1 2">
    <name type="scientific">Actinocorallia aurantiaca</name>
    <dbReference type="NCBI Taxonomy" id="46204"/>
    <lineage>
        <taxon>Bacteria</taxon>
        <taxon>Bacillati</taxon>
        <taxon>Actinomycetota</taxon>
        <taxon>Actinomycetes</taxon>
        <taxon>Streptosporangiales</taxon>
        <taxon>Thermomonosporaceae</taxon>
        <taxon>Actinocorallia</taxon>
    </lineage>
</organism>
<accession>A0ABP6GJX3</accession>
<evidence type="ECO:0000313" key="2">
    <source>
        <dbReference type="Proteomes" id="UP001501842"/>
    </source>
</evidence>
<evidence type="ECO:0000313" key="1">
    <source>
        <dbReference type="EMBL" id="GAA2724769.1"/>
    </source>
</evidence>
<keyword evidence="2" id="KW-1185">Reference proteome</keyword>